<feature type="region of interest" description="Disordered" evidence="1">
    <location>
        <begin position="122"/>
        <end position="144"/>
    </location>
</feature>
<name>A0A9E6XWR3_9ACTN</name>
<feature type="compositionally biased region" description="Low complexity" evidence="1">
    <location>
        <begin position="125"/>
        <end position="136"/>
    </location>
</feature>
<protein>
    <submittedName>
        <fullName evidence="3">Uncharacterized protein</fullName>
    </submittedName>
</protein>
<evidence type="ECO:0000313" key="4">
    <source>
        <dbReference type="Proteomes" id="UP001162834"/>
    </source>
</evidence>
<keyword evidence="4" id="KW-1185">Reference proteome</keyword>
<proteinExistence type="predicted"/>
<organism evidence="3 4">
    <name type="scientific">Capillimicrobium parvum</name>
    <dbReference type="NCBI Taxonomy" id="2884022"/>
    <lineage>
        <taxon>Bacteria</taxon>
        <taxon>Bacillati</taxon>
        <taxon>Actinomycetota</taxon>
        <taxon>Thermoleophilia</taxon>
        <taxon>Solirubrobacterales</taxon>
        <taxon>Capillimicrobiaceae</taxon>
        <taxon>Capillimicrobium</taxon>
    </lineage>
</organism>
<evidence type="ECO:0000256" key="1">
    <source>
        <dbReference type="SAM" id="MobiDB-lite"/>
    </source>
</evidence>
<evidence type="ECO:0000256" key="2">
    <source>
        <dbReference type="SAM" id="SignalP"/>
    </source>
</evidence>
<reference evidence="3" key="1">
    <citation type="journal article" date="2022" name="Int. J. Syst. Evol. Microbiol.">
        <title>Pseudomonas aegrilactucae sp. nov. and Pseudomonas morbosilactucae sp. nov., pathogens causing bacterial rot of lettuce in Japan.</title>
        <authorList>
            <person name="Sawada H."/>
            <person name="Fujikawa T."/>
            <person name="Satou M."/>
        </authorList>
    </citation>
    <scope>NUCLEOTIDE SEQUENCE</scope>
    <source>
        <strain evidence="3">0166_1</strain>
    </source>
</reference>
<dbReference type="SUPFAM" id="SSF82171">
    <property type="entry name" value="DPP6 N-terminal domain-like"/>
    <property type="match status" value="1"/>
</dbReference>
<gene>
    <name evidence="3" type="ORF">DSM104329_02222</name>
</gene>
<dbReference type="Gene3D" id="2.140.10.30">
    <property type="entry name" value="Dipeptidylpeptidase IV, N-terminal domain"/>
    <property type="match status" value="1"/>
</dbReference>
<feature type="chain" id="PRO_5039338632" evidence="2">
    <location>
        <begin position="25"/>
        <end position="486"/>
    </location>
</feature>
<evidence type="ECO:0000313" key="3">
    <source>
        <dbReference type="EMBL" id="UGS35825.1"/>
    </source>
</evidence>
<feature type="signal peptide" evidence="2">
    <location>
        <begin position="1"/>
        <end position="24"/>
    </location>
</feature>
<dbReference type="AlphaFoldDB" id="A0A9E6XWR3"/>
<feature type="compositionally biased region" description="Basic and acidic residues" evidence="1">
    <location>
        <begin position="62"/>
        <end position="79"/>
    </location>
</feature>
<keyword evidence="2" id="KW-0732">Signal</keyword>
<dbReference type="KEGG" id="sbae:DSM104329_02222"/>
<feature type="region of interest" description="Disordered" evidence="1">
    <location>
        <begin position="37"/>
        <end position="79"/>
    </location>
</feature>
<dbReference type="EMBL" id="CP087164">
    <property type="protein sequence ID" value="UGS35825.1"/>
    <property type="molecule type" value="Genomic_DNA"/>
</dbReference>
<dbReference type="Proteomes" id="UP001162834">
    <property type="component" value="Chromosome"/>
</dbReference>
<accession>A0A9E6XWR3</accession>
<sequence length="486" mass="51408">MFGVPRGALCAVLVTGAVLIPAAAAPAPVIGTRVTEIVSPPGGAPPAGGPSDDTTYAQDTGVARDDPTGGPRPADHDVTFSQDNRKVRYVAYDSSASNLVAGDANGKRDVIVMKRNAPGTGQITGSLSLGSVSSSGEQGNGDSIKPSLDGLSTLGQDAVAPHCLTFQSQATNLSPADTSSDWDVYLHDLDSGRTTLVSKGRENATDGVVDGYCRRVSFAAGGRVWVYDVAQGTARRVGRGSHPDLQTNGEGVAFDRGGQVYYQPLSEHREKVRRSGGRQLVSNSATNAKRGGNGVSSDPNLDNDGVYVVFESTATDLCLSRCRGISEDRNGATRDVFRRTLRQSPSGGPDEMEMVSYDAGTDTQGDLQSDQVHVSGHGEQAVFRSFAKNLRDLKFDGPPSDGPFMHVYFWNFPRERGAGNLSGESKCCRTGEFHLADGRPAFSWSPAISNRGTFVGFTSREENESGEANGQAVPDAFVRFMGLSDE</sequence>